<proteinExistence type="inferred from homology"/>
<dbReference type="Proteomes" id="UP001168821">
    <property type="component" value="Unassembled WGS sequence"/>
</dbReference>
<dbReference type="Gene3D" id="1.25.40.10">
    <property type="entry name" value="Tetratricopeptide repeat domain"/>
    <property type="match status" value="3"/>
</dbReference>
<evidence type="ECO:0000313" key="3">
    <source>
        <dbReference type="Proteomes" id="UP001168821"/>
    </source>
</evidence>
<sequence>MQGLQLLKKKFINEGLRILTELAEAKNYIPASEFLAQEYLFGTILEQNISKAIFLLSSLATKGSCRAQLLLGFCYSNGIGVRVDIEKAIIYYHLAALAGDIYATMIMGYRYKFGLNVEENCELSLKFYRRVADKVALDIKEKTIKLYEQVRIADKMEKIKLGESHDDEIIQYYLYQADLGDVSSQVIIGRLFYYGSHGVDVNYEKAFEYFQKAAQLGNTQAKAFLGEMYLWGHGVLQDNKTALKFFEESVMENDPTGLNNLGLMYLHGIEVKQDLNRAYELFTSSEKQGHPQAQLNLGLMHYNGFGTSKNIPRALNLLQKSALSGNILAQYNIAAILQEEKVPFSCQLTSVYYKSVCEKGTWSRLFEEALKAYERKEYLLAMTRYLFLAELGYEVAQHNVAHILDSGITTFLAPYIESKYALTSWFRLAIQENPIAHLKIGDYFYYGKGVPVNYKKAAFYYQLAASNNAQAMFNIGYMYEHGIGRPLDYHLAKRYYDMVLEIEPKAYAVIFIPRIILQIKLYFSEQVFKKYGFQRKQKQENYEKPKLVGGMVDEKKLNDLLGYVFNAAVGLDVDVDYIWITLLVLSLTLLIRVRQILFR</sequence>
<keyword evidence="3" id="KW-1185">Reference proteome</keyword>
<organism evidence="2 3">
    <name type="scientific">Zophobas morio</name>
    <dbReference type="NCBI Taxonomy" id="2755281"/>
    <lineage>
        <taxon>Eukaryota</taxon>
        <taxon>Metazoa</taxon>
        <taxon>Ecdysozoa</taxon>
        <taxon>Arthropoda</taxon>
        <taxon>Hexapoda</taxon>
        <taxon>Insecta</taxon>
        <taxon>Pterygota</taxon>
        <taxon>Neoptera</taxon>
        <taxon>Endopterygota</taxon>
        <taxon>Coleoptera</taxon>
        <taxon>Polyphaga</taxon>
        <taxon>Cucujiformia</taxon>
        <taxon>Tenebrionidae</taxon>
        <taxon>Zophobas</taxon>
    </lineage>
</organism>
<comment type="caution">
    <text evidence="2">The sequence shown here is derived from an EMBL/GenBank/DDBJ whole genome shotgun (WGS) entry which is preliminary data.</text>
</comment>
<accession>A0AA38HJN1</accession>
<protein>
    <submittedName>
        <fullName evidence="2">Uncharacterized protein</fullName>
    </submittedName>
</protein>
<comment type="similarity">
    <text evidence="1">Belongs to the sel-1 family.</text>
</comment>
<dbReference type="AlphaFoldDB" id="A0AA38HJN1"/>
<dbReference type="PANTHER" id="PTHR11102:SF147">
    <property type="entry name" value="SEL1L ADAPTOR SUBUNIT OF ERAD E3 UBIQUITIN LIGASE"/>
    <property type="match status" value="1"/>
</dbReference>
<reference evidence="2" key="1">
    <citation type="journal article" date="2023" name="G3 (Bethesda)">
        <title>Whole genome assemblies of Zophobas morio and Tenebrio molitor.</title>
        <authorList>
            <person name="Kaur S."/>
            <person name="Stinson S.A."/>
            <person name="diCenzo G.C."/>
        </authorList>
    </citation>
    <scope>NUCLEOTIDE SEQUENCE</scope>
    <source>
        <strain evidence="2">QUZm001</strain>
    </source>
</reference>
<dbReference type="SMART" id="SM00671">
    <property type="entry name" value="SEL1"/>
    <property type="match status" value="10"/>
</dbReference>
<dbReference type="InterPro" id="IPR006597">
    <property type="entry name" value="Sel1-like"/>
</dbReference>
<dbReference type="PANTHER" id="PTHR11102">
    <property type="entry name" value="SEL-1-LIKE PROTEIN"/>
    <property type="match status" value="1"/>
</dbReference>
<dbReference type="InterPro" id="IPR050767">
    <property type="entry name" value="Sel1_AlgK"/>
</dbReference>
<dbReference type="GO" id="GO:0005789">
    <property type="term" value="C:endoplasmic reticulum membrane"/>
    <property type="evidence" value="ECO:0007669"/>
    <property type="project" value="TreeGrafter"/>
</dbReference>
<dbReference type="Pfam" id="PF08238">
    <property type="entry name" value="Sel1"/>
    <property type="match status" value="9"/>
</dbReference>
<dbReference type="InterPro" id="IPR011990">
    <property type="entry name" value="TPR-like_helical_dom_sf"/>
</dbReference>
<evidence type="ECO:0000256" key="1">
    <source>
        <dbReference type="ARBA" id="ARBA00038101"/>
    </source>
</evidence>
<name>A0AA38HJN1_9CUCU</name>
<gene>
    <name evidence="2" type="ORF">Zmor_004472</name>
</gene>
<dbReference type="EMBL" id="JALNTZ010001848">
    <property type="protein sequence ID" value="KAJ3622595.1"/>
    <property type="molecule type" value="Genomic_DNA"/>
</dbReference>
<evidence type="ECO:0000313" key="2">
    <source>
        <dbReference type="EMBL" id="KAJ3622595.1"/>
    </source>
</evidence>
<dbReference type="SUPFAM" id="SSF81901">
    <property type="entry name" value="HCP-like"/>
    <property type="match status" value="3"/>
</dbReference>
<dbReference type="GO" id="GO:0036503">
    <property type="term" value="P:ERAD pathway"/>
    <property type="evidence" value="ECO:0007669"/>
    <property type="project" value="TreeGrafter"/>
</dbReference>